<feature type="compositionally biased region" description="Basic and acidic residues" evidence="8">
    <location>
        <begin position="357"/>
        <end position="370"/>
    </location>
</feature>
<evidence type="ECO:0000313" key="11">
    <source>
        <dbReference type="Proteomes" id="UP000762676"/>
    </source>
</evidence>
<dbReference type="PANTHER" id="PTHR21461">
    <property type="entry name" value="GLYCOSYLTRANSFERASE FAMILY 92 PROTEIN"/>
    <property type="match status" value="1"/>
</dbReference>
<evidence type="ECO:0000256" key="1">
    <source>
        <dbReference type="ARBA" id="ARBA00004167"/>
    </source>
</evidence>
<comment type="similarity">
    <text evidence="2">Belongs to the glycosyltransferase 92 family.</text>
</comment>
<accession>A0AAV4FAH9</accession>
<name>A0AAV4FAH9_9GAST</name>
<sequence>MTSLLKFRALGVLITVILLQVVMVTHWVIPISRRERGQGEGEPEAGGGRSPCCTMSQATADWGPNKGALLVGPRALLYQEAATEGPDHFSRVGTLDVWMFSAFYDRDTGGYGGPIVRLFGLAARAYKNRPVLCRFGLPGKGEVTTKGRLLMLPDDHMVKIPPFEVECPLKNGPLPSTVSMSVENEKGTMEPIHVEYRSRRKRKREFTVCFASFHSNYNFTSQLVQSVEMNLLLGAEHFYLYNTSISRSTDAVIRHYQALGIFTVVQWPVPNESWYKAQMALINDCTYRNRNQSEYVVFTDTDEFIIPRSHMTWHDMVADLFRDPGLSHVFAHSTNAGVPEGNSLLPRRRLLSVPDKGTGDHRDGKARSDQKIVSNSGNIGGSNGQAKPEEVQKQLANKPVDNLKGGSNGNPAYGVAGKSGESLKGGLVDDAGKTKEKVVYNKQQQQPQHQQQQQPQQQQQQQPQQQQQQQQQPIGQGGPQQQQQQQQQQQPPKDNQQVVQPQQAGGQQGENQPAPPAKQPAAPQWSKLLEDLSVPKIPVLDDKSEQELKQRRLPVAGFHFRCVFFDNRMMGPWQSMKATRDQFGLAKEEESFIDRYNIQLLSVFTRTDYSFADKVRTKIIARPEFVHTMGIHFIRREVRGSRLGWVKPEVGLLHHYRFFDWKHSNHVDHAAFKFKDELIARLKVRFAALRSIFP</sequence>
<evidence type="ECO:0000256" key="6">
    <source>
        <dbReference type="ARBA" id="ARBA00022989"/>
    </source>
</evidence>
<comment type="caution">
    <text evidence="10">The sequence shown here is derived from an EMBL/GenBank/DDBJ whole genome shotgun (WGS) entry which is preliminary data.</text>
</comment>
<keyword evidence="3" id="KW-0328">Glycosyltransferase</keyword>
<dbReference type="GO" id="GO:0016020">
    <property type="term" value="C:membrane"/>
    <property type="evidence" value="ECO:0007669"/>
    <property type="project" value="UniProtKB-SubCell"/>
</dbReference>
<evidence type="ECO:0000256" key="7">
    <source>
        <dbReference type="ARBA" id="ARBA00023136"/>
    </source>
</evidence>
<dbReference type="InterPro" id="IPR008166">
    <property type="entry name" value="Glyco_transf_92"/>
</dbReference>
<feature type="region of interest" description="Disordered" evidence="8">
    <location>
        <begin position="337"/>
        <end position="522"/>
    </location>
</feature>
<feature type="transmembrane region" description="Helical" evidence="9">
    <location>
        <begin position="7"/>
        <end position="29"/>
    </location>
</feature>
<protein>
    <submittedName>
        <fullName evidence="10">UPF0392 protein F13G3.3</fullName>
    </submittedName>
</protein>
<evidence type="ECO:0000256" key="4">
    <source>
        <dbReference type="ARBA" id="ARBA00022679"/>
    </source>
</evidence>
<dbReference type="AlphaFoldDB" id="A0AAV4FAH9"/>
<keyword evidence="11" id="KW-1185">Reference proteome</keyword>
<proteinExistence type="inferred from homology"/>
<feature type="compositionally biased region" description="Basic and acidic residues" evidence="8">
    <location>
        <begin position="430"/>
        <end position="439"/>
    </location>
</feature>
<organism evidence="10 11">
    <name type="scientific">Elysia marginata</name>
    <dbReference type="NCBI Taxonomy" id="1093978"/>
    <lineage>
        <taxon>Eukaryota</taxon>
        <taxon>Metazoa</taxon>
        <taxon>Spiralia</taxon>
        <taxon>Lophotrochozoa</taxon>
        <taxon>Mollusca</taxon>
        <taxon>Gastropoda</taxon>
        <taxon>Heterobranchia</taxon>
        <taxon>Euthyneura</taxon>
        <taxon>Panpulmonata</taxon>
        <taxon>Sacoglossa</taxon>
        <taxon>Placobranchoidea</taxon>
        <taxon>Plakobranchidae</taxon>
        <taxon>Elysia</taxon>
    </lineage>
</organism>
<keyword evidence="6 9" id="KW-1133">Transmembrane helix</keyword>
<keyword evidence="5 9" id="KW-0812">Transmembrane</keyword>
<evidence type="ECO:0000256" key="9">
    <source>
        <dbReference type="SAM" id="Phobius"/>
    </source>
</evidence>
<dbReference type="Pfam" id="PF01697">
    <property type="entry name" value="Glyco_transf_92"/>
    <property type="match status" value="2"/>
</dbReference>
<keyword evidence="4" id="KW-0808">Transferase</keyword>
<keyword evidence="7 9" id="KW-0472">Membrane</keyword>
<dbReference type="GO" id="GO:0016757">
    <property type="term" value="F:glycosyltransferase activity"/>
    <property type="evidence" value="ECO:0007669"/>
    <property type="project" value="UniProtKB-KW"/>
</dbReference>
<comment type="subcellular location">
    <subcellularLocation>
        <location evidence="1">Membrane</location>
        <topology evidence="1">Single-pass membrane protein</topology>
    </subcellularLocation>
</comment>
<evidence type="ECO:0000313" key="10">
    <source>
        <dbReference type="EMBL" id="GFR70084.1"/>
    </source>
</evidence>
<dbReference type="GO" id="GO:0005737">
    <property type="term" value="C:cytoplasm"/>
    <property type="evidence" value="ECO:0007669"/>
    <property type="project" value="TreeGrafter"/>
</dbReference>
<gene>
    <name evidence="10" type="ORF">ElyMa_003775700</name>
</gene>
<evidence type="ECO:0000256" key="8">
    <source>
        <dbReference type="SAM" id="MobiDB-lite"/>
    </source>
</evidence>
<evidence type="ECO:0000256" key="2">
    <source>
        <dbReference type="ARBA" id="ARBA00007647"/>
    </source>
</evidence>
<dbReference type="Proteomes" id="UP000762676">
    <property type="component" value="Unassembled WGS sequence"/>
</dbReference>
<evidence type="ECO:0000256" key="5">
    <source>
        <dbReference type="ARBA" id="ARBA00022692"/>
    </source>
</evidence>
<dbReference type="EMBL" id="BMAT01007728">
    <property type="protein sequence ID" value="GFR70084.1"/>
    <property type="molecule type" value="Genomic_DNA"/>
</dbReference>
<evidence type="ECO:0000256" key="3">
    <source>
        <dbReference type="ARBA" id="ARBA00022676"/>
    </source>
</evidence>
<reference evidence="10 11" key="1">
    <citation type="journal article" date="2021" name="Elife">
        <title>Chloroplast acquisition without the gene transfer in kleptoplastic sea slugs, Plakobranchus ocellatus.</title>
        <authorList>
            <person name="Maeda T."/>
            <person name="Takahashi S."/>
            <person name="Yoshida T."/>
            <person name="Shimamura S."/>
            <person name="Takaki Y."/>
            <person name="Nagai Y."/>
            <person name="Toyoda A."/>
            <person name="Suzuki Y."/>
            <person name="Arimoto A."/>
            <person name="Ishii H."/>
            <person name="Satoh N."/>
            <person name="Nishiyama T."/>
            <person name="Hasebe M."/>
            <person name="Maruyama T."/>
            <person name="Minagawa J."/>
            <person name="Obokata J."/>
            <person name="Shigenobu S."/>
        </authorList>
    </citation>
    <scope>NUCLEOTIDE SEQUENCE [LARGE SCALE GENOMIC DNA]</scope>
</reference>
<feature type="compositionally biased region" description="Low complexity" evidence="8">
    <location>
        <begin position="443"/>
        <end position="512"/>
    </location>
</feature>
<dbReference type="PANTHER" id="PTHR21461:SF69">
    <property type="entry name" value="GLYCOSYLTRANSFERASE FAMILY 92 PROTEIN"/>
    <property type="match status" value="1"/>
</dbReference>